<dbReference type="OrthoDB" id="894321at2"/>
<dbReference type="AlphaFoldDB" id="A0A2K8YVQ1"/>
<keyword evidence="4" id="KW-1185">Reference proteome</keyword>
<evidence type="ECO:0000256" key="2">
    <source>
        <dbReference type="SAM" id="SignalP"/>
    </source>
</evidence>
<dbReference type="PROSITE" id="PS51257">
    <property type="entry name" value="PROKAR_LIPOPROTEIN"/>
    <property type="match status" value="1"/>
</dbReference>
<feature type="signal peptide" evidence="2">
    <location>
        <begin position="1"/>
        <end position="25"/>
    </location>
</feature>
<dbReference type="Proteomes" id="UP000232883">
    <property type="component" value="Chromosome"/>
</dbReference>
<evidence type="ECO:0000313" key="3">
    <source>
        <dbReference type="EMBL" id="AUD01712.1"/>
    </source>
</evidence>
<dbReference type="EMBL" id="CP025096">
    <property type="protein sequence ID" value="AUD01712.1"/>
    <property type="molecule type" value="Genomic_DNA"/>
</dbReference>
<feature type="chain" id="PRO_5014668843" description="Phosphatidate cytidylyltransferase" evidence="2">
    <location>
        <begin position="26"/>
        <end position="63"/>
    </location>
</feature>
<evidence type="ECO:0000256" key="1">
    <source>
        <dbReference type="SAM" id="Phobius"/>
    </source>
</evidence>
<evidence type="ECO:0000313" key="4">
    <source>
        <dbReference type="Proteomes" id="UP000232883"/>
    </source>
</evidence>
<keyword evidence="1" id="KW-0472">Membrane</keyword>
<keyword evidence="2" id="KW-0732">Signal</keyword>
<sequence length="63" mass="6689">MKSLLRFFPSALVAMVLTLFMTSCAAIGDIFKAGAYTGIIGVVVVLAVVIWLVSKLFGGNRNP</sequence>
<name>A0A2K8YVQ1_9BACT</name>
<feature type="transmembrane region" description="Helical" evidence="1">
    <location>
        <begin position="35"/>
        <end position="53"/>
    </location>
</feature>
<dbReference type="KEGG" id="spir:CWM47_07685"/>
<evidence type="ECO:0008006" key="5">
    <source>
        <dbReference type="Google" id="ProtNLM"/>
    </source>
</evidence>
<organism evidence="3 4">
    <name type="scientific">Spirosoma pollinicola</name>
    <dbReference type="NCBI Taxonomy" id="2057025"/>
    <lineage>
        <taxon>Bacteria</taxon>
        <taxon>Pseudomonadati</taxon>
        <taxon>Bacteroidota</taxon>
        <taxon>Cytophagia</taxon>
        <taxon>Cytophagales</taxon>
        <taxon>Cytophagaceae</taxon>
        <taxon>Spirosoma</taxon>
    </lineage>
</organism>
<reference evidence="3 4" key="1">
    <citation type="submission" date="2017-11" db="EMBL/GenBank/DDBJ databases">
        <title>Taxonomic description and genome sequences of Spirosoma HA7 sp. nov., isolated from pollen microhabitat of Corylus avellana.</title>
        <authorList>
            <person name="Ambika Manirajan B."/>
            <person name="Suarez C."/>
            <person name="Ratering S."/>
            <person name="Geissler-Plaum R."/>
            <person name="Cardinale M."/>
            <person name="Sylvia S."/>
        </authorList>
    </citation>
    <scope>NUCLEOTIDE SEQUENCE [LARGE SCALE GENOMIC DNA]</scope>
    <source>
        <strain evidence="3 4">HA7</strain>
    </source>
</reference>
<proteinExistence type="predicted"/>
<keyword evidence="1" id="KW-1133">Transmembrane helix</keyword>
<accession>A0A2K8YVQ1</accession>
<keyword evidence="1" id="KW-0812">Transmembrane</keyword>
<protein>
    <recommendedName>
        <fullName evidence="5">Phosphatidate cytidylyltransferase</fullName>
    </recommendedName>
</protein>
<gene>
    <name evidence="3" type="ORF">CWM47_07685</name>
</gene>